<protein>
    <recommendedName>
        <fullName evidence="2">cyclic-guanylate-specific phosphodiesterase</fullName>
        <ecNumber evidence="2">3.1.4.52</ecNumber>
    </recommendedName>
</protein>
<evidence type="ECO:0000259" key="7">
    <source>
        <dbReference type="PROSITE" id="PS50112"/>
    </source>
</evidence>
<feature type="domain" description="EAL" evidence="8">
    <location>
        <begin position="464"/>
        <end position="718"/>
    </location>
</feature>
<dbReference type="SUPFAM" id="SSF55785">
    <property type="entry name" value="PYP-like sensor domain (PAS domain)"/>
    <property type="match status" value="1"/>
</dbReference>
<evidence type="ECO:0000259" key="8">
    <source>
        <dbReference type="PROSITE" id="PS50883"/>
    </source>
</evidence>
<gene>
    <name evidence="10" type="ORF">NNL22_02965</name>
</gene>
<comment type="cofactor">
    <cofactor evidence="1">
        <name>Mg(2+)</name>
        <dbReference type="ChEBI" id="CHEBI:18420"/>
    </cofactor>
</comment>
<evidence type="ECO:0000256" key="1">
    <source>
        <dbReference type="ARBA" id="ARBA00001946"/>
    </source>
</evidence>
<dbReference type="GO" id="GO:0071111">
    <property type="term" value="F:cyclic-guanylate-specific phosphodiesterase activity"/>
    <property type="evidence" value="ECO:0007669"/>
    <property type="project" value="UniProtKB-EC"/>
</dbReference>
<dbReference type="PROSITE" id="PS50883">
    <property type="entry name" value="EAL"/>
    <property type="match status" value="1"/>
</dbReference>
<dbReference type="PANTHER" id="PTHR44757:SF2">
    <property type="entry name" value="BIOFILM ARCHITECTURE MAINTENANCE PROTEIN MBAA"/>
    <property type="match status" value="1"/>
</dbReference>
<dbReference type="EC" id="3.1.4.52" evidence="2"/>
<dbReference type="InterPro" id="IPR052155">
    <property type="entry name" value="Biofilm_reg_signaling"/>
</dbReference>
<organism evidence="10 11">
    <name type="scientific">Alkalimarinus sediminis</name>
    <dbReference type="NCBI Taxonomy" id="1632866"/>
    <lineage>
        <taxon>Bacteria</taxon>
        <taxon>Pseudomonadati</taxon>
        <taxon>Pseudomonadota</taxon>
        <taxon>Gammaproteobacteria</taxon>
        <taxon>Alteromonadales</taxon>
        <taxon>Alteromonadaceae</taxon>
        <taxon>Alkalimarinus</taxon>
    </lineage>
</organism>
<comment type="catalytic activity">
    <reaction evidence="4">
        <text>3',3'-c-di-GMP + H2O = 5'-phosphoguanylyl(3'-&gt;5')guanosine + H(+)</text>
        <dbReference type="Rhea" id="RHEA:24902"/>
        <dbReference type="ChEBI" id="CHEBI:15377"/>
        <dbReference type="ChEBI" id="CHEBI:15378"/>
        <dbReference type="ChEBI" id="CHEBI:58754"/>
        <dbReference type="ChEBI" id="CHEBI:58805"/>
        <dbReference type="EC" id="3.1.4.52"/>
    </reaction>
    <physiologicalReaction direction="left-to-right" evidence="4">
        <dbReference type="Rhea" id="RHEA:24903"/>
    </physiologicalReaction>
</comment>
<dbReference type="InterPro" id="IPR013656">
    <property type="entry name" value="PAS_4"/>
</dbReference>
<dbReference type="Gene3D" id="3.30.70.270">
    <property type="match status" value="1"/>
</dbReference>
<evidence type="ECO:0000256" key="4">
    <source>
        <dbReference type="ARBA" id="ARBA00051114"/>
    </source>
</evidence>
<dbReference type="InterPro" id="IPR029787">
    <property type="entry name" value="Nucleotide_cyclase"/>
</dbReference>
<dbReference type="InterPro" id="IPR001789">
    <property type="entry name" value="Sig_transdc_resp-reg_receiver"/>
</dbReference>
<dbReference type="InterPro" id="IPR035965">
    <property type="entry name" value="PAS-like_dom_sf"/>
</dbReference>
<dbReference type="SUPFAM" id="SSF141868">
    <property type="entry name" value="EAL domain-like"/>
    <property type="match status" value="1"/>
</dbReference>
<dbReference type="InterPro" id="IPR000160">
    <property type="entry name" value="GGDEF_dom"/>
</dbReference>
<dbReference type="Gene3D" id="3.20.20.450">
    <property type="entry name" value="EAL domain"/>
    <property type="match status" value="1"/>
</dbReference>
<dbReference type="GO" id="GO:0000160">
    <property type="term" value="P:phosphorelay signal transduction system"/>
    <property type="evidence" value="ECO:0007669"/>
    <property type="project" value="InterPro"/>
</dbReference>
<dbReference type="InterPro" id="IPR000014">
    <property type="entry name" value="PAS"/>
</dbReference>
<feature type="domain" description="PAS" evidence="7">
    <location>
        <begin position="151"/>
        <end position="221"/>
    </location>
</feature>
<keyword evidence="11" id="KW-1185">Reference proteome</keyword>
<dbReference type="CDD" id="cd00130">
    <property type="entry name" value="PAS"/>
    <property type="match status" value="1"/>
</dbReference>
<keyword evidence="5" id="KW-0597">Phosphoprotein</keyword>
<dbReference type="RefSeq" id="WP_251810604.1">
    <property type="nucleotide sequence ID" value="NZ_CP101527.1"/>
</dbReference>
<dbReference type="EMBL" id="CP101527">
    <property type="protein sequence ID" value="UZW75571.1"/>
    <property type="molecule type" value="Genomic_DNA"/>
</dbReference>
<feature type="domain" description="GGDEF" evidence="9">
    <location>
        <begin position="322"/>
        <end position="455"/>
    </location>
</feature>
<proteinExistence type="predicted"/>
<dbReference type="SMART" id="SM00091">
    <property type="entry name" value="PAS"/>
    <property type="match status" value="1"/>
</dbReference>
<dbReference type="Pfam" id="PF00990">
    <property type="entry name" value="GGDEF"/>
    <property type="match status" value="1"/>
</dbReference>
<reference evidence="10" key="1">
    <citation type="submission" date="2022-07" db="EMBL/GenBank/DDBJ databases">
        <title>Alkalimarinus sp. nov., isolated from gut of a Alitta virens.</title>
        <authorList>
            <person name="Yang A.I."/>
            <person name="Shin N.-R."/>
        </authorList>
    </citation>
    <scope>NUCLEOTIDE SEQUENCE</scope>
    <source>
        <strain evidence="10">FA028</strain>
    </source>
</reference>
<evidence type="ECO:0000259" key="6">
    <source>
        <dbReference type="PROSITE" id="PS50110"/>
    </source>
</evidence>
<dbReference type="Pfam" id="PF00072">
    <property type="entry name" value="Response_reg"/>
    <property type="match status" value="1"/>
</dbReference>
<evidence type="ECO:0000313" key="11">
    <source>
        <dbReference type="Proteomes" id="UP001164472"/>
    </source>
</evidence>
<sequence length="723" mass="81681">MKAENRDIDLSININKARLLVVDDEERLLTSLQELLIANNYQADIALGGKNACVKLAKQQYDLVLLDLRMGDFSGHQVMDFMSERQIDTATIVVSGESSFSAVSKALRRGAYDYLKKPYVPEELLATVDNALQKKLLEKAHNAMQVRLKKSEELHRYIVNSSPDIVFMLDREGRFTFINNKVESVLGYHKRELLGQHYGAIINDKDVERASYIFKDSEQSGRTTRTIELHLKSRGENRAQRFFEVTVFPIESTAPGLKSAPDSSLKQLIGTYGTARDITERKEAEEFINFQAYHDLLTRLPNRALFKDRLSLAITHAKRNTQGLAVMFLDLDRFKVVNDTLGHAMGDRLLQSVSMRLENCLREGDTLSRFGGDEFTLLLPDISSKEDARKIARKVINVLKEPFILGEHEVFVGVSVGIAMYDEAGTNVEQLIQNADIAMYHVKGRGKDGYQFYSDTMNVTSSNRLKIERDMRNALDNKEFRVYYQPQINAATGGIIGVEALIRWHHPERGIIYPSEFIPLAEETKLIVDISEWVLKTACAEVKSWIDAGHSDIRLAVNFSPSQVEHPRFVNMLFKQLKEYNFPPENLEIELTENVIMNDLEHMIQKLSKLADHGITIAIDDFGTGYSSLNYLHKLPIHTLKVDQSFVHDIQNADNEACIVNAIVAMAHGLKLNIVAEGVETANQLEYLKSLGCHEIQGFFFGKARPADETILLINSSAHSKAS</sequence>
<dbReference type="PANTHER" id="PTHR44757">
    <property type="entry name" value="DIGUANYLATE CYCLASE DGCP"/>
    <property type="match status" value="1"/>
</dbReference>
<evidence type="ECO:0000259" key="9">
    <source>
        <dbReference type="PROSITE" id="PS50887"/>
    </source>
</evidence>
<dbReference type="InterPro" id="IPR001633">
    <property type="entry name" value="EAL_dom"/>
</dbReference>
<evidence type="ECO:0000256" key="5">
    <source>
        <dbReference type="PROSITE-ProRule" id="PRU00169"/>
    </source>
</evidence>
<dbReference type="FunFam" id="3.20.20.450:FF:000001">
    <property type="entry name" value="Cyclic di-GMP phosphodiesterase yahA"/>
    <property type="match status" value="1"/>
</dbReference>
<evidence type="ECO:0000313" key="10">
    <source>
        <dbReference type="EMBL" id="UZW75571.1"/>
    </source>
</evidence>
<dbReference type="CDD" id="cd01949">
    <property type="entry name" value="GGDEF"/>
    <property type="match status" value="1"/>
</dbReference>
<keyword evidence="3" id="KW-0973">c-di-GMP</keyword>
<dbReference type="InterPro" id="IPR035919">
    <property type="entry name" value="EAL_sf"/>
</dbReference>
<dbReference type="SMART" id="SM00267">
    <property type="entry name" value="GGDEF"/>
    <property type="match status" value="1"/>
</dbReference>
<evidence type="ECO:0000256" key="2">
    <source>
        <dbReference type="ARBA" id="ARBA00012282"/>
    </source>
</evidence>
<dbReference type="GO" id="GO:0071732">
    <property type="term" value="P:cellular response to nitric oxide"/>
    <property type="evidence" value="ECO:0007669"/>
    <property type="project" value="UniProtKB-ARBA"/>
</dbReference>
<dbReference type="PROSITE" id="PS50112">
    <property type="entry name" value="PAS"/>
    <property type="match status" value="1"/>
</dbReference>
<dbReference type="FunFam" id="3.30.70.270:FF:000001">
    <property type="entry name" value="Diguanylate cyclase domain protein"/>
    <property type="match status" value="1"/>
</dbReference>
<name>A0A9E8HMF9_9ALTE</name>
<dbReference type="Proteomes" id="UP001164472">
    <property type="component" value="Chromosome"/>
</dbReference>
<dbReference type="SUPFAM" id="SSF55073">
    <property type="entry name" value="Nucleotide cyclase"/>
    <property type="match status" value="1"/>
</dbReference>
<dbReference type="Gene3D" id="3.40.50.2300">
    <property type="match status" value="1"/>
</dbReference>
<accession>A0A9E8HMF9</accession>
<dbReference type="SMART" id="SM00448">
    <property type="entry name" value="REC"/>
    <property type="match status" value="1"/>
</dbReference>
<dbReference type="SMART" id="SM00052">
    <property type="entry name" value="EAL"/>
    <property type="match status" value="1"/>
</dbReference>
<dbReference type="Pfam" id="PF00563">
    <property type="entry name" value="EAL"/>
    <property type="match status" value="1"/>
</dbReference>
<dbReference type="NCBIfam" id="TIGR00229">
    <property type="entry name" value="sensory_box"/>
    <property type="match status" value="1"/>
</dbReference>
<dbReference type="CDD" id="cd01948">
    <property type="entry name" value="EAL"/>
    <property type="match status" value="1"/>
</dbReference>
<evidence type="ECO:0000256" key="3">
    <source>
        <dbReference type="ARBA" id="ARBA00022636"/>
    </source>
</evidence>
<dbReference type="NCBIfam" id="TIGR00254">
    <property type="entry name" value="GGDEF"/>
    <property type="match status" value="1"/>
</dbReference>
<dbReference type="PROSITE" id="PS50887">
    <property type="entry name" value="GGDEF"/>
    <property type="match status" value="1"/>
</dbReference>
<dbReference type="Gene3D" id="3.30.450.20">
    <property type="entry name" value="PAS domain"/>
    <property type="match status" value="1"/>
</dbReference>
<feature type="modified residue" description="4-aspartylphosphate" evidence="5">
    <location>
        <position position="67"/>
    </location>
</feature>
<feature type="domain" description="Response regulatory" evidence="6">
    <location>
        <begin position="18"/>
        <end position="132"/>
    </location>
</feature>
<dbReference type="SUPFAM" id="SSF52172">
    <property type="entry name" value="CheY-like"/>
    <property type="match status" value="1"/>
</dbReference>
<dbReference type="AlphaFoldDB" id="A0A9E8HMF9"/>
<dbReference type="Pfam" id="PF08448">
    <property type="entry name" value="PAS_4"/>
    <property type="match status" value="1"/>
</dbReference>
<dbReference type="InterPro" id="IPR011006">
    <property type="entry name" value="CheY-like_superfamily"/>
</dbReference>
<dbReference type="PROSITE" id="PS50110">
    <property type="entry name" value="RESPONSE_REGULATORY"/>
    <property type="match status" value="1"/>
</dbReference>
<dbReference type="InterPro" id="IPR043128">
    <property type="entry name" value="Rev_trsase/Diguanyl_cyclase"/>
</dbReference>
<dbReference type="KEGG" id="asem:NNL22_02965"/>